<sequence>MSFSLDNRRLIVCSKCHSWCDVLKLLVEKIDFISLTLASSPLDFMSMPSVDLIPVAGWMINSETSLNLIK</sequence>
<dbReference type="AlphaFoldDB" id="A0A822MXV4"/>
<dbReference type="EMBL" id="CCJV01000118">
    <property type="protein sequence ID" value="CDT51363.1"/>
    <property type="molecule type" value="Genomic_DNA"/>
</dbReference>
<organism evidence="1 2">
    <name type="scientific">Vibrio crassostreae</name>
    <dbReference type="NCBI Taxonomy" id="246167"/>
    <lineage>
        <taxon>Bacteria</taxon>
        <taxon>Pseudomonadati</taxon>
        <taxon>Pseudomonadota</taxon>
        <taxon>Gammaproteobacteria</taxon>
        <taxon>Vibrionales</taxon>
        <taxon>Vibrionaceae</taxon>
        <taxon>Vibrio</taxon>
    </lineage>
</organism>
<evidence type="ECO:0000313" key="1">
    <source>
        <dbReference type="EMBL" id="CDT51363.1"/>
    </source>
</evidence>
<gene>
    <name evidence="1" type="ORF">VCR5J5_560007</name>
</gene>
<evidence type="ECO:0000313" key="2">
    <source>
        <dbReference type="Proteomes" id="UP000049495"/>
    </source>
</evidence>
<name>A0A822MXV4_9VIBR</name>
<comment type="caution">
    <text evidence="1">The sequence shown here is derived from an EMBL/GenBank/DDBJ whole genome shotgun (WGS) entry which is preliminary data.</text>
</comment>
<reference evidence="2" key="1">
    <citation type="submission" date="2014-06" db="EMBL/GenBank/DDBJ databases">
        <authorList>
            <person name="Le Roux Frederique"/>
        </authorList>
    </citation>
    <scope>NUCLEOTIDE SEQUENCE [LARGE SCALE GENOMIC DNA]</scope>
    <source>
        <strain evidence="2">J5-5</strain>
    </source>
</reference>
<accession>A0A822MXV4</accession>
<proteinExistence type="predicted"/>
<dbReference type="Proteomes" id="UP000049495">
    <property type="component" value="Unassembled WGS sequence"/>
</dbReference>
<protein>
    <submittedName>
        <fullName evidence="1">Uncharacterized protein</fullName>
    </submittedName>
</protein>